<dbReference type="PANTHER" id="PTHR42850">
    <property type="entry name" value="METALLOPHOSPHOESTERASE"/>
    <property type="match status" value="1"/>
</dbReference>
<dbReference type="SUPFAM" id="SSF56300">
    <property type="entry name" value="Metallo-dependent phosphatases"/>
    <property type="match status" value="1"/>
</dbReference>
<keyword evidence="3" id="KW-1185">Reference proteome</keyword>
<keyword evidence="2" id="KW-0378">Hydrolase</keyword>
<comment type="caution">
    <text evidence="2">The sequence shown here is derived from an EMBL/GenBank/DDBJ whole genome shotgun (WGS) entry which is preliminary data.</text>
</comment>
<dbReference type="Gene3D" id="3.60.21.10">
    <property type="match status" value="1"/>
</dbReference>
<dbReference type="PANTHER" id="PTHR42850:SF10">
    <property type="entry name" value="SERINE_THREONINE-PROTEIN PHOSPHATASE 1"/>
    <property type="match status" value="1"/>
</dbReference>
<evidence type="ECO:0000313" key="3">
    <source>
        <dbReference type="Proteomes" id="UP001312893"/>
    </source>
</evidence>
<dbReference type="EC" id="3.1.3.16" evidence="2"/>
<dbReference type="NCBIfam" id="NF008516">
    <property type="entry name" value="PRK11439.1"/>
    <property type="match status" value="1"/>
</dbReference>
<evidence type="ECO:0000313" key="2">
    <source>
        <dbReference type="EMBL" id="MEL0553565.1"/>
    </source>
</evidence>
<evidence type="ECO:0000259" key="1">
    <source>
        <dbReference type="PROSITE" id="PS00125"/>
    </source>
</evidence>
<accession>A0ABU9FAX8</accession>
<reference evidence="2 3" key="1">
    <citation type="submission" date="2024-04" db="EMBL/GenBank/DDBJ databases">
        <title>Two novel Raoultella species associated with bleeding cankers of broadleaf hosts, Raoultella scottia sp. nov. and Raoultella lignicola sp. nov.</title>
        <authorList>
            <person name="Brady C.L."/>
        </authorList>
    </citation>
    <scope>NUCLEOTIDE SEQUENCE [LARGE SCALE GENOMIC DNA]</scope>
    <source>
        <strain evidence="2 3">TW_WC1a.1</strain>
    </source>
</reference>
<dbReference type="Pfam" id="PF00149">
    <property type="entry name" value="Metallophos"/>
    <property type="match status" value="1"/>
</dbReference>
<dbReference type="EMBL" id="JARXNK020000105">
    <property type="protein sequence ID" value="MEL0553565.1"/>
    <property type="molecule type" value="Genomic_DNA"/>
</dbReference>
<protein>
    <submittedName>
        <fullName evidence="2">Protein-serine/threonine phosphatase</fullName>
        <ecNumber evidence="2">3.1.3.16</ecNumber>
    </submittedName>
</protein>
<dbReference type="InterPro" id="IPR004843">
    <property type="entry name" value="Calcineurin-like_PHP"/>
</dbReference>
<dbReference type="InterPro" id="IPR050126">
    <property type="entry name" value="Ap4A_hydrolase"/>
</dbReference>
<sequence>MYQRIDGSSWRYIWVVGDLHGCFSLLMARLRHLKFDPYQDLLISVGDLIDRGPQSAKCLGLLGCRWFLAVRGNHEQMALDAQEQGEQMLWMMNGGQWYQASSRAERQQVDALFACCRQLPSIVELNCGSTRHIVAHADYPAQRYRWLQPVDEQQVLWNRQRLTDHLAGRHGAIDGADHFWFGHTPLQQRYDSDNQHYIDTGAVFGGELTLVQLQ</sequence>
<organism evidence="2 3">
    <name type="scientific">Raoultella lignicola</name>
    <dbReference type="NCBI Taxonomy" id="3040939"/>
    <lineage>
        <taxon>Bacteria</taxon>
        <taxon>Pseudomonadati</taxon>
        <taxon>Pseudomonadota</taxon>
        <taxon>Gammaproteobacteria</taxon>
        <taxon>Enterobacterales</taxon>
        <taxon>Enterobacteriaceae</taxon>
        <taxon>Klebsiella/Raoultella group</taxon>
        <taxon>Raoultella</taxon>
    </lineage>
</organism>
<dbReference type="Proteomes" id="UP001312893">
    <property type="component" value="Unassembled WGS sequence"/>
</dbReference>
<proteinExistence type="predicted"/>
<dbReference type="InterPro" id="IPR006186">
    <property type="entry name" value="Ser/Thr-sp_prot-phosphatase"/>
</dbReference>
<dbReference type="InterPro" id="IPR029052">
    <property type="entry name" value="Metallo-depent_PP-like"/>
</dbReference>
<dbReference type="PROSITE" id="PS00125">
    <property type="entry name" value="SER_THR_PHOSPHATASE"/>
    <property type="match status" value="1"/>
</dbReference>
<dbReference type="GO" id="GO:0004722">
    <property type="term" value="F:protein serine/threonine phosphatase activity"/>
    <property type="evidence" value="ECO:0007669"/>
    <property type="project" value="UniProtKB-EC"/>
</dbReference>
<feature type="domain" description="Serine/threonine specific protein phosphatases" evidence="1">
    <location>
        <begin position="70"/>
        <end position="75"/>
    </location>
</feature>
<gene>
    <name evidence="2" type="primary">pphA</name>
    <name evidence="2" type="ORF">QFI96_017870</name>
</gene>
<dbReference type="RefSeq" id="WP_123754885.1">
    <property type="nucleotide sequence ID" value="NZ_JARXNK020000105.1"/>
</dbReference>
<name>A0ABU9FAX8_9ENTR</name>